<protein>
    <recommendedName>
        <fullName evidence="3">CsbD-like domain-containing protein</fullName>
    </recommendedName>
</protein>
<proteinExistence type="predicted"/>
<evidence type="ECO:0008006" key="3">
    <source>
        <dbReference type="Google" id="ProtNLM"/>
    </source>
</evidence>
<evidence type="ECO:0000313" key="1">
    <source>
        <dbReference type="EMBL" id="WMX45959.1"/>
    </source>
</evidence>
<gene>
    <name evidence="1" type="ORF">RGF97_15430</name>
</gene>
<dbReference type="RefSeq" id="WP_309548730.1">
    <property type="nucleotide sequence ID" value="NZ_CP133762.1"/>
</dbReference>
<evidence type="ECO:0000313" key="2">
    <source>
        <dbReference type="Proteomes" id="UP001250858"/>
    </source>
</evidence>
<dbReference type="EMBL" id="CP133762">
    <property type="protein sequence ID" value="WMX45959.1"/>
    <property type="molecule type" value="Genomic_DNA"/>
</dbReference>
<keyword evidence="2" id="KW-1185">Reference proteome</keyword>
<dbReference type="Proteomes" id="UP001250858">
    <property type="component" value="Chromosome"/>
</dbReference>
<organism evidence="1 2">
    <name type="scientific">Streptomyces roseicoloratus</name>
    <dbReference type="NCBI Taxonomy" id="2508722"/>
    <lineage>
        <taxon>Bacteria</taxon>
        <taxon>Bacillati</taxon>
        <taxon>Actinomycetota</taxon>
        <taxon>Actinomycetes</taxon>
        <taxon>Kitasatosporales</taxon>
        <taxon>Streptomycetaceae</taxon>
        <taxon>Streptomyces</taxon>
    </lineage>
</organism>
<name>A0ABY9RXM6_9ACTN</name>
<reference evidence="1 2" key="1">
    <citation type="submission" date="2023-09" db="EMBL/GenBank/DDBJ databases">
        <title>Complete genome of Streptomyces roseicoloratus T14.</title>
        <authorList>
            <person name="Bashizi T."/>
            <person name="Kim M.-J."/>
            <person name="Lee G."/>
            <person name="Tagele S.B."/>
            <person name="Shin J.-H."/>
        </authorList>
    </citation>
    <scope>NUCLEOTIDE SEQUENCE [LARGE SCALE GENOMIC DNA]</scope>
    <source>
        <strain evidence="1 2">T14</strain>
    </source>
</reference>
<accession>A0ABY9RXM6</accession>
<sequence length="63" mass="6915">MAWDEWEQIKAQVVADHDTRMELNSTKGEAASADLKTHAQGKQGAIEALANTLTRTTACSRTR</sequence>